<keyword evidence="3 6" id="KW-0812">Transmembrane</keyword>
<sequence>MEELEKVQRKLPNQEIDYFKIGKILLSRWYWIAASVIITSAISYTYLWYTPKTYATGGTLKVEEKKSEISDIISVITTPERGPSKIQSITSVLTSRNLILTAIKDIDYRISFYISGRVRTSETYPQKPLNISLVKFDSLNFFHSLITFKPVNQQIFNLTYSINGKEVQNNYSYESPVTIGNTSFRIKYPGVIPSKTIYLFKFNIPEDFIGRVQGNLYAGETAKNSNIIAIQQTDSNPQFAADVLNAIMNDYILWEAK</sequence>
<accession>A0ABV6LC39</accession>
<gene>
    <name evidence="8" type="ORF">ACFFGT_22625</name>
</gene>
<keyword evidence="5 6" id="KW-0472">Membrane</keyword>
<dbReference type="PANTHER" id="PTHR32309">
    <property type="entry name" value="TYROSINE-PROTEIN KINASE"/>
    <property type="match status" value="1"/>
</dbReference>
<evidence type="ECO:0000256" key="3">
    <source>
        <dbReference type="ARBA" id="ARBA00022692"/>
    </source>
</evidence>
<keyword evidence="9" id="KW-1185">Reference proteome</keyword>
<evidence type="ECO:0000259" key="7">
    <source>
        <dbReference type="Pfam" id="PF02706"/>
    </source>
</evidence>
<keyword evidence="4 6" id="KW-1133">Transmembrane helix</keyword>
<comment type="subcellular location">
    <subcellularLocation>
        <location evidence="1">Cell membrane</location>
        <topology evidence="1">Multi-pass membrane protein</topology>
    </subcellularLocation>
</comment>
<protein>
    <submittedName>
        <fullName evidence="8">Wzz/FepE/Etk N-terminal domain-containing protein</fullName>
    </submittedName>
</protein>
<feature type="domain" description="Polysaccharide chain length determinant N-terminal" evidence="7">
    <location>
        <begin position="14"/>
        <end position="105"/>
    </location>
</feature>
<dbReference type="PANTHER" id="PTHR32309:SF31">
    <property type="entry name" value="CAPSULAR EXOPOLYSACCHARIDE FAMILY"/>
    <property type="match status" value="1"/>
</dbReference>
<dbReference type="InterPro" id="IPR003856">
    <property type="entry name" value="LPS_length_determ_N"/>
</dbReference>
<dbReference type="RefSeq" id="WP_377024786.1">
    <property type="nucleotide sequence ID" value="NZ_JBHLTS010000070.1"/>
</dbReference>
<dbReference type="Pfam" id="PF02706">
    <property type="entry name" value="Wzz"/>
    <property type="match status" value="1"/>
</dbReference>
<organism evidence="8 9">
    <name type="scientific">Mucilaginibacter angelicae</name>
    <dbReference type="NCBI Taxonomy" id="869718"/>
    <lineage>
        <taxon>Bacteria</taxon>
        <taxon>Pseudomonadati</taxon>
        <taxon>Bacteroidota</taxon>
        <taxon>Sphingobacteriia</taxon>
        <taxon>Sphingobacteriales</taxon>
        <taxon>Sphingobacteriaceae</taxon>
        <taxon>Mucilaginibacter</taxon>
    </lineage>
</organism>
<evidence type="ECO:0000256" key="6">
    <source>
        <dbReference type="SAM" id="Phobius"/>
    </source>
</evidence>
<dbReference type="Proteomes" id="UP001589828">
    <property type="component" value="Unassembled WGS sequence"/>
</dbReference>
<comment type="caution">
    <text evidence="8">The sequence shown here is derived from an EMBL/GenBank/DDBJ whole genome shotgun (WGS) entry which is preliminary data.</text>
</comment>
<reference evidence="8 9" key="1">
    <citation type="submission" date="2024-09" db="EMBL/GenBank/DDBJ databases">
        <authorList>
            <person name="Sun Q."/>
            <person name="Mori K."/>
        </authorList>
    </citation>
    <scope>NUCLEOTIDE SEQUENCE [LARGE SCALE GENOMIC DNA]</scope>
    <source>
        <strain evidence="8 9">NCAIM B.02415</strain>
    </source>
</reference>
<proteinExistence type="predicted"/>
<keyword evidence="2" id="KW-1003">Cell membrane</keyword>
<dbReference type="InterPro" id="IPR050445">
    <property type="entry name" value="Bact_polysacc_biosynth/exp"/>
</dbReference>
<evidence type="ECO:0000256" key="5">
    <source>
        <dbReference type="ARBA" id="ARBA00023136"/>
    </source>
</evidence>
<evidence type="ECO:0000313" key="8">
    <source>
        <dbReference type="EMBL" id="MFC0517022.1"/>
    </source>
</evidence>
<evidence type="ECO:0000256" key="4">
    <source>
        <dbReference type="ARBA" id="ARBA00022989"/>
    </source>
</evidence>
<dbReference type="EMBL" id="JBHLTS010000070">
    <property type="protein sequence ID" value="MFC0517022.1"/>
    <property type="molecule type" value="Genomic_DNA"/>
</dbReference>
<evidence type="ECO:0000256" key="2">
    <source>
        <dbReference type="ARBA" id="ARBA00022475"/>
    </source>
</evidence>
<name>A0ABV6LC39_9SPHI</name>
<feature type="transmembrane region" description="Helical" evidence="6">
    <location>
        <begin position="29"/>
        <end position="49"/>
    </location>
</feature>
<evidence type="ECO:0000256" key="1">
    <source>
        <dbReference type="ARBA" id="ARBA00004651"/>
    </source>
</evidence>
<evidence type="ECO:0000313" key="9">
    <source>
        <dbReference type="Proteomes" id="UP001589828"/>
    </source>
</evidence>